<dbReference type="GeneID" id="85013854"/>
<organism evidence="7 8">
    <name type="scientific">Oribacterium sinus</name>
    <dbReference type="NCBI Taxonomy" id="237576"/>
    <lineage>
        <taxon>Bacteria</taxon>
        <taxon>Bacillati</taxon>
        <taxon>Bacillota</taxon>
        <taxon>Clostridia</taxon>
        <taxon>Lachnospirales</taxon>
        <taxon>Lachnospiraceae</taxon>
        <taxon>Oribacterium</taxon>
    </lineage>
</organism>
<evidence type="ECO:0000256" key="2">
    <source>
        <dbReference type="ARBA" id="ARBA00022670"/>
    </source>
</evidence>
<evidence type="ECO:0000256" key="5">
    <source>
        <dbReference type="SAM" id="SignalP"/>
    </source>
</evidence>
<dbReference type="SUPFAM" id="SSF54001">
    <property type="entry name" value="Cysteine proteinases"/>
    <property type="match status" value="1"/>
</dbReference>
<dbReference type="Pfam" id="PF00877">
    <property type="entry name" value="NLPC_P60"/>
    <property type="match status" value="1"/>
</dbReference>
<dbReference type="GO" id="GO:0006508">
    <property type="term" value="P:proteolysis"/>
    <property type="evidence" value="ECO:0007669"/>
    <property type="project" value="UniProtKB-KW"/>
</dbReference>
<keyword evidence="2" id="KW-0645">Protease</keyword>
<dbReference type="InterPro" id="IPR051202">
    <property type="entry name" value="Peptidase_C40"/>
</dbReference>
<dbReference type="PROSITE" id="PS51935">
    <property type="entry name" value="NLPC_P60"/>
    <property type="match status" value="1"/>
</dbReference>
<evidence type="ECO:0000259" key="6">
    <source>
        <dbReference type="PROSITE" id="PS51935"/>
    </source>
</evidence>
<dbReference type="EMBL" id="JACHHH010000001">
    <property type="protein sequence ID" value="MBB6040322.1"/>
    <property type="molecule type" value="Genomic_DNA"/>
</dbReference>
<evidence type="ECO:0000313" key="7">
    <source>
        <dbReference type="EMBL" id="MBB6040322.1"/>
    </source>
</evidence>
<keyword evidence="4" id="KW-0788">Thiol protease</keyword>
<comment type="similarity">
    <text evidence="1">Belongs to the peptidase C40 family.</text>
</comment>
<protein>
    <submittedName>
        <fullName evidence="7">Cell wall-associated NlpC family hydrolase</fullName>
    </submittedName>
</protein>
<dbReference type="PANTHER" id="PTHR47053">
    <property type="entry name" value="MUREIN DD-ENDOPEPTIDASE MEPH-RELATED"/>
    <property type="match status" value="1"/>
</dbReference>
<proteinExistence type="inferred from homology"/>
<keyword evidence="5" id="KW-0732">Signal</keyword>
<dbReference type="Gene3D" id="2.30.30.40">
    <property type="entry name" value="SH3 Domains"/>
    <property type="match status" value="3"/>
</dbReference>
<dbReference type="SMART" id="SM00287">
    <property type="entry name" value="SH3b"/>
    <property type="match status" value="3"/>
</dbReference>
<dbReference type="InterPro" id="IPR003646">
    <property type="entry name" value="SH3-like_bac-type"/>
</dbReference>
<dbReference type="GO" id="GO:0008234">
    <property type="term" value="F:cysteine-type peptidase activity"/>
    <property type="evidence" value="ECO:0007669"/>
    <property type="project" value="UniProtKB-KW"/>
</dbReference>
<dbReference type="PANTHER" id="PTHR47053:SF1">
    <property type="entry name" value="MUREIN DD-ENDOPEPTIDASE MEPH-RELATED"/>
    <property type="match status" value="1"/>
</dbReference>
<evidence type="ECO:0000313" key="8">
    <source>
        <dbReference type="Proteomes" id="UP000522163"/>
    </source>
</evidence>
<evidence type="ECO:0000256" key="3">
    <source>
        <dbReference type="ARBA" id="ARBA00022801"/>
    </source>
</evidence>
<dbReference type="InterPro" id="IPR038765">
    <property type="entry name" value="Papain-like_cys_pep_sf"/>
</dbReference>
<evidence type="ECO:0000256" key="4">
    <source>
        <dbReference type="ARBA" id="ARBA00022807"/>
    </source>
</evidence>
<evidence type="ECO:0000256" key="1">
    <source>
        <dbReference type="ARBA" id="ARBA00007074"/>
    </source>
</evidence>
<dbReference type="InterPro" id="IPR000064">
    <property type="entry name" value="NLP_P60_dom"/>
</dbReference>
<reference evidence="7 8" key="1">
    <citation type="submission" date="2020-08" db="EMBL/GenBank/DDBJ databases">
        <title>Genomic Encyclopedia of Type Strains, Phase IV (KMG-IV): sequencing the most valuable type-strain genomes for metagenomic binning, comparative biology and taxonomic classification.</title>
        <authorList>
            <person name="Goeker M."/>
        </authorList>
    </citation>
    <scope>NUCLEOTIDE SEQUENCE [LARGE SCALE GENOMIC DNA]</scope>
    <source>
        <strain evidence="7 8">DSM 17245</strain>
    </source>
</reference>
<feature type="chain" id="PRO_5038822383" evidence="5">
    <location>
        <begin position="24"/>
        <end position="529"/>
    </location>
</feature>
<dbReference type="Proteomes" id="UP000522163">
    <property type="component" value="Unassembled WGS sequence"/>
</dbReference>
<gene>
    <name evidence="7" type="ORF">HNQ46_000283</name>
</gene>
<dbReference type="PROSITE" id="PS51257">
    <property type="entry name" value="PROKAR_LIPOPROTEIN"/>
    <property type="match status" value="1"/>
</dbReference>
<dbReference type="Gene3D" id="3.90.1720.10">
    <property type="entry name" value="endopeptidase domain like (from Nostoc punctiforme)"/>
    <property type="match status" value="1"/>
</dbReference>
<feature type="signal peptide" evidence="5">
    <location>
        <begin position="1"/>
        <end position="23"/>
    </location>
</feature>
<keyword evidence="3 7" id="KW-0378">Hydrolase</keyword>
<comment type="caution">
    <text evidence="7">The sequence shown here is derived from an EMBL/GenBank/DDBJ whole genome shotgun (WGS) entry which is preliminary data.</text>
</comment>
<dbReference type="RefSeq" id="WP_183681987.1">
    <property type="nucleotide sequence ID" value="NZ_JACHHH010000001.1"/>
</dbReference>
<name>A0A7W9W1L1_9FIRM</name>
<sequence length="529" mass="58170">MILPMKKYAILILLCLCSLSACGKSKEKPVAKEASASNLEDVVDEKASSSELSKKVEERKQEEEELALSRYTNLGLVQCDSSFINFRSQPNENDIQNIIGILKNGAGVEILESPAAGTENWVKVRSGGLDGYISNQFLLEGEKAKEKAKEYMEPRVTILAEKLRIRSTPEKIDGNTLGSCAKGERYIVLGRSGKDYLKISADTIEGVEEAYISSSAENVSLEYGLDEARSYNLKQKVINQYDHLGVSKAQDYINIRSDPADKGIDNIIGKFPGYAGGDILGEENGWLKIRSGEITGYVKSELVAQGKEAEQLALAHAQVMATVNTDALNVRANPSTESNAWTKVTRDQRYSVVNQLDGWVQLDLDSGDDQEGDQGAYVSTRDNNVTVNYGLIEAISYRPAQDRANIAAKRRSDLVNFACQFVGNPYVWGGTSLTHGADCSGFTQTIMSKYGVSLPRVSREQSRTGVKVSSENMRPGDLIFYANRRGVVNHVGIYIGNGQVVNAASRRSGIRIYRWNYRTPVAIRNVLGE</sequence>
<feature type="domain" description="NlpC/P60" evidence="6">
    <location>
        <begin position="408"/>
        <end position="529"/>
    </location>
</feature>
<dbReference type="Pfam" id="PF08239">
    <property type="entry name" value="SH3_3"/>
    <property type="match status" value="1"/>
</dbReference>
<dbReference type="AlphaFoldDB" id="A0A7W9W1L1"/>
<accession>A0A7W9W1L1</accession>